<dbReference type="Proteomes" id="UP000316778">
    <property type="component" value="Unassembled WGS sequence"/>
</dbReference>
<evidence type="ECO:0000256" key="1">
    <source>
        <dbReference type="ARBA" id="ARBA00004442"/>
    </source>
</evidence>
<keyword evidence="4" id="KW-0472">Membrane</keyword>
<evidence type="ECO:0000259" key="6">
    <source>
        <dbReference type="Pfam" id="PF07980"/>
    </source>
</evidence>
<dbReference type="GO" id="GO:0009279">
    <property type="term" value="C:cell outer membrane"/>
    <property type="evidence" value="ECO:0007669"/>
    <property type="project" value="UniProtKB-SubCell"/>
</dbReference>
<keyword evidence="3" id="KW-0732">Signal</keyword>
<sequence length="536" mass="59753">MKHISIIKYLLPGMLTIAACTDLDEKDLLYDNVRSDDFYKTPEEFASAVGAAYTNLYNLGGNNHMIPLNEVTTDEVVVPTRGADWGDGGHWVRLQQHTYVPTDPTPNNAWNMLYAGVATCNRVMAQLEEKATDTVLAATFISELRAVRAVYYYWLLDMFGNVPLSIDFSITEPLPNSSRQEVYDFVEQELLENAPRLPRNGPGDGPYYGRVNYYTCYAVLAKLYLNAQVYTGTAQWDKALAACDTILNSTVGYMLSPDYREIFSRNNTGNPEIIWAIPSDAVYATGFNLSMMTLHPLNQSTYNMSAQPWNGFATIQEFYQSYIDPVQNPGPQGRVIGTSPAGDSVTGTLDNRLSNFLVGPQFDAAGNRLLDGGADATDPNGPPLTFTPYINELQPNAWRQAGARIGKYEFYSGMTADLDNDLVVFRYADVMLMKAEALARKNGNWNDAVALALVNQIRTVHGGVTPFTTMDADKFLAERGREMFIESMRRQDLIRFGKYNSAWRFHPPDASTHVNIFPIPADQINANPNLDQNPGY</sequence>
<dbReference type="SUPFAM" id="SSF48452">
    <property type="entry name" value="TPR-like"/>
    <property type="match status" value="1"/>
</dbReference>
<evidence type="ECO:0000256" key="2">
    <source>
        <dbReference type="ARBA" id="ARBA00006275"/>
    </source>
</evidence>
<feature type="domain" description="RagB/SusD" evidence="6">
    <location>
        <begin position="271"/>
        <end position="536"/>
    </location>
</feature>
<dbReference type="RefSeq" id="WP_145714456.1">
    <property type="nucleotide sequence ID" value="NZ_BAAAFY010000001.1"/>
</dbReference>
<name>A0A562T5A1_CHIJA</name>
<feature type="domain" description="SusD-like N-terminal" evidence="7">
    <location>
        <begin position="49"/>
        <end position="225"/>
    </location>
</feature>
<accession>A0A562T5A1</accession>
<keyword evidence="5" id="KW-0998">Cell outer membrane</keyword>
<dbReference type="InterPro" id="IPR011990">
    <property type="entry name" value="TPR-like_helical_dom_sf"/>
</dbReference>
<comment type="subcellular location">
    <subcellularLocation>
        <location evidence="1">Cell outer membrane</location>
    </subcellularLocation>
</comment>
<dbReference type="Pfam" id="PF07980">
    <property type="entry name" value="SusD_RagB"/>
    <property type="match status" value="1"/>
</dbReference>
<reference evidence="8 9" key="1">
    <citation type="journal article" date="2013" name="Stand. Genomic Sci.">
        <title>Genomic Encyclopedia of Type Strains, Phase I: The one thousand microbial genomes (KMG-I) project.</title>
        <authorList>
            <person name="Kyrpides N.C."/>
            <person name="Woyke T."/>
            <person name="Eisen J.A."/>
            <person name="Garrity G."/>
            <person name="Lilburn T.G."/>
            <person name="Beck B.J."/>
            <person name="Whitman W.B."/>
            <person name="Hugenholtz P."/>
            <person name="Klenk H.P."/>
        </authorList>
    </citation>
    <scope>NUCLEOTIDE SEQUENCE [LARGE SCALE GENOMIC DNA]</scope>
    <source>
        <strain evidence="8 9">DSM 13484</strain>
    </source>
</reference>
<keyword evidence="9" id="KW-1185">Reference proteome</keyword>
<proteinExistence type="inferred from homology"/>
<gene>
    <name evidence="8" type="ORF">LX66_2795</name>
</gene>
<evidence type="ECO:0000313" key="8">
    <source>
        <dbReference type="EMBL" id="TWI88709.1"/>
    </source>
</evidence>
<dbReference type="EMBL" id="VLLG01000003">
    <property type="protein sequence ID" value="TWI88709.1"/>
    <property type="molecule type" value="Genomic_DNA"/>
</dbReference>
<organism evidence="8 9">
    <name type="scientific">Chitinophaga japonensis</name>
    <name type="common">Flexibacter japonensis</name>
    <dbReference type="NCBI Taxonomy" id="104662"/>
    <lineage>
        <taxon>Bacteria</taxon>
        <taxon>Pseudomonadati</taxon>
        <taxon>Bacteroidota</taxon>
        <taxon>Chitinophagia</taxon>
        <taxon>Chitinophagales</taxon>
        <taxon>Chitinophagaceae</taxon>
        <taxon>Chitinophaga</taxon>
    </lineage>
</organism>
<dbReference type="AlphaFoldDB" id="A0A562T5A1"/>
<dbReference type="InterPro" id="IPR033985">
    <property type="entry name" value="SusD-like_N"/>
</dbReference>
<dbReference type="PROSITE" id="PS51257">
    <property type="entry name" value="PROKAR_LIPOPROTEIN"/>
    <property type="match status" value="1"/>
</dbReference>
<evidence type="ECO:0000256" key="3">
    <source>
        <dbReference type="ARBA" id="ARBA00022729"/>
    </source>
</evidence>
<protein>
    <submittedName>
        <fullName evidence="8">Putative outer membrane starch-binding protein</fullName>
    </submittedName>
</protein>
<dbReference type="Gene3D" id="1.25.40.390">
    <property type="match status" value="1"/>
</dbReference>
<dbReference type="OrthoDB" id="9783641at2"/>
<dbReference type="Pfam" id="PF14322">
    <property type="entry name" value="SusD-like_3"/>
    <property type="match status" value="1"/>
</dbReference>
<comment type="similarity">
    <text evidence="2">Belongs to the SusD family.</text>
</comment>
<comment type="caution">
    <text evidence="8">The sequence shown here is derived from an EMBL/GenBank/DDBJ whole genome shotgun (WGS) entry which is preliminary data.</text>
</comment>
<evidence type="ECO:0000256" key="5">
    <source>
        <dbReference type="ARBA" id="ARBA00023237"/>
    </source>
</evidence>
<evidence type="ECO:0000313" key="9">
    <source>
        <dbReference type="Proteomes" id="UP000316778"/>
    </source>
</evidence>
<evidence type="ECO:0000256" key="4">
    <source>
        <dbReference type="ARBA" id="ARBA00023136"/>
    </source>
</evidence>
<dbReference type="InterPro" id="IPR012944">
    <property type="entry name" value="SusD_RagB_dom"/>
</dbReference>
<evidence type="ECO:0000259" key="7">
    <source>
        <dbReference type="Pfam" id="PF14322"/>
    </source>
</evidence>